<dbReference type="STRING" id="2138.SMSRO_v1c13950"/>
<accession>A0A2P6FDT5</accession>
<dbReference type="RefSeq" id="WP_040093678.1">
    <property type="nucleotide sequence ID" value="NZ_CM020866.1"/>
</dbReference>
<comment type="caution">
    <text evidence="1">The sequence shown here is derived from an EMBL/GenBank/DDBJ whole genome shotgun (WGS) entry which is preliminary data.</text>
</comment>
<name>A0A2P6FDT5_9MOLU</name>
<protein>
    <submittedName>
        <fullName evidence="1">Uncharacterized protein</fullName>
    </submittedName>
</protein>
<evidence type="ECO:0000313" key="1">
    <source>
        <dbReference type="EMBL" id="PQM31626.1"/>
    </source>
</evidence>
<proteinExistence type="predicted"/>
<organism evidence="1 2">
    <name type="scientific">Spiroplasma poulsonii</name>
    <dbReference type="NCBI Taxonomy" id="2138"/>
    <lineage>
        <taxon>Bacteria</taxon>
        <taxon>Bacillati</taxon>
        <taxon>Mycoplasmatota</taxon>
        <taxon>Mollicutes</taxon>
        <taxon>Entomoplasmatales</taxon>
        <taxon>Spiroplasmataceae</taxon>
        <taxon>Spiroplasma</taxon>
    </lineage>
</organism>
<gene>
    <name evidence="1" type="ORF">SMSRO_SF014710</name>
</gene>
<sequence length="117" mass="14201">MSKENDLFDIRLDYQKDLVSNFGMALEDILEKMDTNDEFYNDVKEYTNDYFVDYEIYNYQLFELTGQLYHQGYNVLEKAIEWDTDNPMIVNSLLEEYIWDDLVIEHNIIVFKEEPVR</sequence>
<evidence type="ECO:0000313" key="2">
    <source>
        <dbReference type="Proteomes" id="UP000031565"/>
    </source>
</evidence>
<reference evidence="1 2" key="1">
    <citation type="journal article" date="2015" name="MBio">
        <title>Genome sequence of the Drosophila melanogaster male-killing Spiroplasma strain MSRO endosymbiont.</title>
        <authorList>
            <person name="Paredes J.C."/>
            <person name="Herren J.K."/>
            <person name="Schupfer F."/>
            <person name="Marin R."/>
            <person name="Claverol S."/>
            <person name="Kuo C.H."/>
            <person name="Lemaitre B."/>
            <person name="Beven L."/>
        </authorList>
    </citation>
    <scope>NUCLEOTIDE SEQUENCE [LARGE SCALE GENOMIC DNA]</scope>
    <source>
        <strain evidence="1 2">MSRO</strain>
    </source>
</reference>
<dbReference type="EMBL" id="JTLV02000001">
    <property type="protein sequence ID" value="PQM31626.1"/>
    <property type="molecule type" value="Genomic_DNA"/>
</dbReference>
<keyword evidence="2" id="KW-1185">Reference proteome</keyword>
<dbReference type="Proteomes" id="UP000031565">
    <property type="component" value="Unassembled WGS sequence"/>
</dbReference>
<dbReference type="AlphaFoldDB" id="A0A2P6FDT5"/>